<reference evidence="1" key="2">
    <citation type="journal article" date="2023" name="IMA Fungus">
        <title>Comparative genomic study of the Penicillium genus elucidates a diverse pangenome and 15 lateral gene transfer events.</title>
        <authorList>
            <person name="Petersen C."/>
            <person name="Sorensen T."/>
            <person name="Nielsen M.R."/>
            <person name="Sondergaard T.E."/>
            <person name="Sorensen J.L."/>
            <person name="Fitzpatrick D.A."/>
            <person name="Frisvad J.C."/>
            <person name="Nielsen K.L."/>
        </authorList>
    </citation>
    <scope>NUCLEOTIDE SEQUENCE</scope>
    <source>
        <strain evidence="1">IBT 22155</strain>
    </source>
</reference>
<sequence>MATGLHICTPNLSAPLPLVQVPRHIRSVRASSNIPTGQANCYEPQPPSPQAGEMVGFHQNPDEYALANHTIGFTG</sequence>
<dbReference type="RefSeq" id="XP_056527084.1">
    <property type="nucleotide sequence ID" value="XM_056661918.1"/>
</dbReference>
<name>A0A9W9HIX2_9EURO</name>
<dbReference type="Proteomes" id="UP001149079">
    <property type="component" value="Unassembled WGS sequence"/>
</dbReference>
<evidence type="ECO:0000313" key="1">
    <source>
        <dbReference type="EMBL" id="KAJ5146610.1"/>
    </source>
</evidence>
<reference evidence="1" key="1">
    <citation type="submission" date="2022-11" db="EMBL/GenBank/DDBJ databases">
        <authorList>
            <person name="Petersen C."/>
        </authorList>
    </citation>
    <scope>NUCLEOTIDE SEQUENCE</scope>
    <source>
        <strain evidence="1">IBT 22155</strain>
    </source>
</reference>
<dbReference type="EMBL" id="JAPQKL010000001">
    <property type="protein sequence ID" value="KAJ5146610.1"/>
    <property type="molecule type" value="Genomic_DNA"/>
</dbReference>
<accession>A0A9W9HIX2</accession>
<gene>
    <name evidence="1" type="ORF">N7515_001174</name>
</gene>
<dbReference type="OrthoDB" id="4239138at2759"/>
<comment type="caution">
    <text evidence="1">The sequence shown here is derived from an EMBL/GenBank/DDBJ whole genome shotgun (WGS) entry which is preliminary data.</text>
</comment>
<protein>
    <submittedName>
        <fullName evidence="1">Uncharacterized protein</fullName>
    </submittedName>
</protein>
<evidence type="ECO:0000313" key="2">
    <source>
        <dbReference type="Proteomes" id="UP001149079"/>
    </source>
</evidence>
<dbReference type="GeneID" id="81401088"/>
<keyword evidence="2" id="KW-1185">Reference proteome</keyword>
<proteinExistence type="predicted"/>
<organism evidence="1 2">
    <name type="scientific">Penicillium bovifimosum</name>
    <dbReference type="NCBI Taxonomy" id="126998"/>
    <lineage>
        <taxon>Eukaryota</taxon>
        <taxon>Fungi</taxon>
        <taxon>Dikarya</taxon>
        <taxon>Ascomycota</taxon>
        <taxon>Pezizomycotina</taxon>
        <taxon>Eurotiomycetes</taxon>
        <taxon>Eurotiomycetidae</taxon>
        <taxon>Eurotiales</taxon>
        <taxon>Aspergillaceae</taxon>
        <taxon>Penicillium</taxon>
    </lineage>
</organism>
<dbReference type="AlphaFoldDB" id="A0A9W9HIX2"/>